<reference evidence="4" key="1">
    <citation type="journal article" date="2021" name="Antonie Van Leeuwenhoek">
        <title>Draft genome and description of Waterburya agarophytonicola gen. nov. sp. nov. (Pleurocapsales, Cyanobacteria): a seaweed symbiont.</title>
        <authorList>
            <person name="Bonthond G."/>
            <person name="Shalygin S."/>
            <person name="Bayer T."/>
            <person name="Weinberger F."/>
        </authorList>
    </citation>
    <scope>NUCLEOTIDE SEQUENCE</scope>
    <source>
        <strain evidence="4">KI4</strain>
    </source>
</reference>
<protein>
    <submittedName>
        <fullName evidence="4">Filamentous hemagglutinin N-terminal domain-containing protein</fullName>
    </submittedName>
</protein>
<feature type="region of interest" description="Disordered" evidence="1">
    <location>
        <begin position="908"/>
        <end position="933"/>
    </location>
</feature>
<proteinExistence type="predicted"/>
<keyword evidence="2" id="KW-0732">Signal</keyword>
<evidence type="ECO:0000259" key="3">
    <source>
        <dbReference type="SMART" id="SM00912"/>
    </source>
</evidence>
<accession>A0A964FF81</accession>
<gene>
    <name evidence="4" type="ORF">I4641_06545</name>
</gene>
<sequence>MLASIKSSSFLCLVAVISLLSKSAVAQINPDGTTSTTVTTEGNILTIDDGDRAGSNLFHSFQEFSVPNGNEAFFNNAADVTNIFSRVTGRDISNIDGLIRANNANLFLINPAGVIFGGGASLNLGGGSFYGSTADSILFEDGEFSATDLDNPPLLTVNAPIGLNFRDNPAPIQVNSSVLRVESGQNLILLGGELNLNDSVRMFTPGANVELGAISGGGTIELDENLRLNFPDDIALANIFLNNDIAVNVTSNDGGAISINANNLQLSGNSRLAAGIEDNADASDIRSGNITINATEDLTLEGNSQILNRVSSNGQGETGDIEISTGSNIILDGNSFIINEVADLGQGNAGNIQIATQSLTLNNSSFIGSQTFGQGNSGNVNINAENTIAINSGSSLRSLVRVGGEGNAGELNINTDVLVAETVEGTSENRSLIFSNTFGAGNAGNININATDSVTFDNSSVLAQVDEGASGSGGNVTINTPSLEVKNSASEVLTASGIFTDTKGTGNAGDINITIDDALTIDRRSSIGAGTTSEGNAGDIKIATDLLSLSNFALLATNVRENAGGDAGIITIDANDVDISEGALIDTSIIGTSRPIDFTGGEINIRANTLDLTTGGKISTNTSNSSANAGNLNLIIADRLTIDGSNSAVLPPEFREFLDPLLELESITGLLALTRLGATGNGGNINIISPNASIDIANGEAQISVSSFQAEGSGGSILIEAQNLKLNNNSSIFASTPSGQGGSISLKIEDSIILDNDSSITAQAFNDANGGNIDIDTNFIVAFPSKPNGSDITASAKGGDGGNINITAEEILGLQERTSTSSNGTNDIDASSEFGFDGSVSLETPDISSFQGIVELSTKVVESGDSVANVCRVDSGVGSSLALKGRGGTTPQPIEPMSSDYLLVDGTAARESKPTSSKIEDRPNQDGAIATGEGNIYPARDVIVKADGTLILTAVPGTNKLPQPPAESPNCLTNH</sequence>
<dbReference type="InterPro" id="IPR011050">
    <property type="entry name" value="Pectin_lyase_fold/virulence"/>
</dbReference>
<dbReference type="NCBIfam" id="TIGR01901">
    <property type="entry name" value="adhes_NPXG"/>
    <property type="match status" value="1"/>
</dbReference>
<dbReference type="AlphaFoldDB" id="A0A964FF81"/>
<name>A0A964FF81_9CYAN</name>
<keyword evidence="5" id="KW-1185">Reference proteome</keyword>
<feature type="signal peptide" evidence="2">
    <location>
        <begin position="1"/>
        <end position="26"/>
    </location>
</feature>
<dbReference type="EMBL" id="JADWDC010000011">
    <property type="protein sequence ID" value="MCC0176636.1"/>
    <property type="molecule type" value="Genomic_DNA"/>
</dbReference>
<dbReference type="SMART" id="SM00912">
    <property type="entry name" value="Haemagg_act"/>
    <property type="match status" value="1"/>
</dbReference>
<feature type="domain" description="Filamentous haemagglutinin FhaB/tRNA nuclease CdiA-like TPS" evidence="3">
    <location>
        <begin position="29"/>
        <end position="140"/>
    </location>
</feature>
<dbReference type="InterPro" id="IPR012334">
    <property type="entry name" value="Pectin_lyas_fold"/>
</dbReference>
<feature type="region of interest" description="Disordered" evidence="1">
    <location>
        <begin position="955"/>
        <end position="975"/>
    </location>
</feature>
<dbReference type="Gene3D" id="2.160.20.10">
    <property type="entry name" value="Single-stranded right-handed beta-helix, Pectin lyase-like"/>
    <property type="match status" value="3"/>
</dbReference>
<evidence type="ECO:0000256" key="1">
    <source>
        <dbReference type="SAM" id="MobiDB-lite"/>
    </source>
</evidence>
<evidence type="ECO:0000256" key="2">
    <source>
        <dbReference type="SAM" id="SignalP"/>
    </source>
</evidence>
<organism evidence="4 5">
    <name type="scientific">Waterburya agarophytonicola KI4</name>
    <dbReference type="NCBI Taxonomy" id="2874699"/>
    <lineage>
        <taxon>Bacteria</taxon>
        <taxon>Bacillati</taxon>
        <taxon>Cyanobacteriota</taxon>
        <taxon>Cyanophyceae</taxon>
        <taxon>Pleurocapsales</taxon>
        <taxon>Hyellaceae</taxon>
        <taxon>Waterburya</taxon>
        <taxon>Waterburya agarophytonicola</taxon>
    </lineage>
</organism>
<comment type="caution">
    <text evidence="4">The sequence shown here is derived from an EMBL/GenBank/DDBJ whole genome shotgun (WGS) entry which is preliminary data.</text>
</comment>
<evidence type="ECO:0000313" key="4">
    <source>
        <dbReference type="EMBL" id="MCC0176636.1"/>
    </source>
</evidence>
<feature type="compositionally biased region" description="Basic and acidic residues" evidence="1">
    <location>
        <begin position="908"/>
        <end position="924"/>
    </location>
</feature>
<dbReference type="RefSeq" id="WP_229639674.1">
    <property type="nucleotide sequence ID" value="NZ_JADWDC010000011.1"/>
</dbReference>
<dbReference type="SUPFAM" id="SSF51126">
    <property type="entry name" value="Pectin lyase-like"/>
    <property type="match status" value="2"/>
</dbReference>
<feature type="chain" id="PRO_5037005564" evidence="2">
    <location>
        <begin position="27"/>
        <end position="975"/>
    </location>
</feature>
<dbReference type="Proteomes" id="UP000729733">
    <property type="component" value="Unassembled WGS sequence"/>
</dbReference>
<evidence type="ECO:0000313" key="5">
    <source>
        <dbReference type="Proteomes" id="UP000729733"/>
    </source>
</evidence>
<dbReference type="InterPro" id="IPR008638">
    <property type="entry name" value="FhaB/CdiA-like_TPS"/>
</dbReference>
<dbReference type="Pfam" id="PF05860">
    <property type="entry name" value="TPS"/>
    <property type="match status" value="1"/>
</dbReference>